<evidence type="ECO:0000256" key="1">
    <source>
        <dbReference type="SAM" id="Phobius"/>
    </source>
</evidence>
<evidence type="ECO:0000313" key="3">
    <source>
        <dbReference type="Proteomes" id="UP000001683"/>
    </source>
</evidence>
<dbReference type="STRING" id="457570.Nther_1178"/>
<accession>B2A1M1</accession>
<dbReference type="InterPro" id="IPR010897">
    <property type="entry name" value="Spore_II_P"/>
</dbReference>
<proteinExistence type="predicted"/>
<gene>
    <name evidence="2" type="ordered locus">Nther_1178</name>
</gene>
<feature type="transmembrane region" description="Helical" evidence="1">
    <location>
        <begin position="24"/>
        <end position="50"/>
    </location>
</feature>
<dbReference type="eggNOG" id="COG0860">
    <property type="taxonomic scope" value="Bacteria"/>
</dbReference>
<keyword evidence="1" id="KW-0812">Transmembrane</keyword>
<sequence length="359" mass="40609">MTKNFHKTVNNKTGKRKKSLKQSLLVCISVVFGVSVIIQLLLSILGSIFIEKPYVWFLEQELPGFYVMEIQDPPITSLTDALDKLLLHPLAVDSNSPETILGTQFSPVRDYSKEIQAMAEEQKPDQKSSKEVVWQEETGLDLSELPEEPIEDSPQIVAEGENLDGKVGIYHSHTTESFVPDSGEPFTENLDKTVVELGRKLTEELADYNIETVHTEEVHDLPTRRDSYSRSLPTIENMMEENPEIDVLLDIHRDGVPRNMTTTEIEGEQVGKILILVGSEGNPDWRENYRFALQLQKQLEKIHPDLSRGIRTRNFSYNQEVHSRSLLIEIGGHENSLEEAKNTIPYLAEALKKAAFAGD</sequence>
<dbReference type="FunCoup" id="B2A1M1">
    <property type="interactions" value="66"/>
</dbReference>
<keyword evidence="3" id="KW-1185">Reference proteome</keyword>
<dbReference type="NCBIfam" id="TIGR02867">
    <property type="entry name" value="spore_II_P"/>
    <property type="match status" value="1"/>
</dbReference>
<dbReference type="RefSeq" id="WP_012447636.1">
    <property type="nucleotide sequence ID" value="NC_010718.1"/>
</dbReference>
<reference evidence="2 3" key="1">
    <citation type="submission" date="2008-04" db="EMBL/GenBank/DDBJ databases">
        <title>Complete sequence of chromosome of Natranaerobius thermophilus JW/NM-WN-LF.</title>
        <authorList>
            <consortium name="US DOE Joint Genome Institute"/>
            <person name="Copeland A."/>
            <person name="Lucas S."/>
            <person name="Lapidus A."/>
            <person name="Glavina del Rio T."/>
            <person name="Dalin E."/>
            <person name="Tice H."/>
            <person name="Bruce D."/>
            <person name="Goodwin L."/>
            <person name="Pitluck S."/>
            <person name="Chertkov O."/>
            <person name="Brettin T."/>
            <person name="Detter J.C."/>
            <person name="Han C."/>
            <person name="Kuske C.R."/>
            <person name="Schmutz J."/>
            <person name="Larimer F."/>
            <person name="Land M."/>
            <person name="Hauser L."/>
            <person name="Kyrpides N."/>
            <person name="Lykidis A."/>
            <person name="Mesbah N.M."/>
            <person name="Wiegel J."/>
        </authorList>
    </citation>
    <scope>NUCLEOTIDE SEQUENCE [LARGE SCALE GENOMIC DNA]</scope>
    <source>
        <strain evidence="3">ATCC BAA-1301 / DSM 18059 / JW/NM-WN-LF</strain>
    </source>
</reference>
<dbReference type="OrthoDB" id="1633470at2"/>
<dbReference type="InParanoid" id="B2A1M1"/>
<dbReference type="Pfam" id="PF07454">
    <property type="entry name" value="SpoIIP"/>
    <property type="match status" value="1"/>
</dbReference>
<dbReference type="EMBL" id="CP001034">
    <property type="protein sequence ID" value="ACB84761.1"/>
    <property type="molecule type" value="Genomic_DNA"/>
</dbReference>
<reference evidence="2 3" key="2">
    <citation type="journal article" date="2011" name="J. Bacteriol.">
        <title>Complete genome sequence of the anaerobic, halophilic alkalithermophile Natranaerobius thermophilus JW/NM-WN-LF.</title>
        <authorList>
            <person name="Zhao B."/>
            <person name="Mesbah N.M."/>
            <person name="Dalin E."/>
            <person name="Goodwin L."/>
            <person name="Nolan M."/>
            <person name="Pitluck S."/>
            <person name="Chertkov O."/>
            <person name="Brettin T.S."/>
            <person name="Han J."/>
            <person name="Larimer F.W."/>
            <person name="Land M.L."/>
            <person name="Hauser L."/>
            <person name="Kyrpides N."/>
            <person name="Wiegel J."/>
        </authorList>
    </citation>
    <scope>NUCLEOTIDE SEQUENCE [LARGE SCALE GENOMIC DNA]</scope>
    <source>
        <strain evidence="3">ATCC BAA-1301 / DSM 18059 / JW/NM-WN-LF</strain>
    </source>
</reference>
<keyword evidence="1" id="KW-1133">Transmembrane helix</keyword>
<dbReference type="Gene3D" id="3.40.630.40">
    <property type="entry name" value="Zn-dependent exopeptidases"/>
    <property type="match status" value="1"/>
</dbReference>
<organism evidence="2 3">
    <name type="scientific">Natranaerobius thermophilus (strain ATCC BAA-1301 / DSM 18059 / JW/NM-WN-LF)</name>
    <dbReference type="NCBI Taxonomy" id="457570"/>
    <lineage>
        <taxon>Bacteria</taxon>
        <taxon>Bacillati</taxon>
        <taxon>Bacillota</taxon>
        <taxon>Clostridia</taxon>
        <taxon>Natranaerobiales</taxon>
        <taxon>Natranaerobiaceae</taxon>
        <taxon>Natranaerobius</taxon>
    </lineage>
</organism>
<protein>
    <submittedName>
        <fullName evidence="2">Stage II sporulation protein P</fullName>
    </submittedName>
</protein>
<keyword evidence="1" id="KW-0472">Membrane</keyword>
<dbReference type="Proteomes" id="UP000001683">
    <property type="component" value="Chromosome"/>
</dbReference>
<dbReference type="HOGENOM" id="CLU_040895_2_0_9"/>
<name>B2A1M1_NATTJ</name>
<evidence type="ECO:0000313" key="2">
    <source>
        <dbReference type="EMBL" id="ACB84761.1"/>
    </source>
</evidence>
<dbReference type="SUPFAM" id="SSF53187">
    <property type="entry name" value="Zn-dependent exopeptidases"/>
    <property type="match status" value="1"/>
</dbReference>
<dbReference type="AlphaFoldDB" id="B2A1M1"/>
<dbReference type="KEGG" id="nth:Nther_1178"/>